<dbReference type="WBParaSite" id="PSAMB.scaffold2528size22716.g18199.t1">
    <property type="protein sequence ID" value="PSAMB.scaffold2528size22716.g18199.t1"/>
    <property type="gene ID" value="PSAMB.scaffold2528size22716.g18199"/>
</dbReference>
<organism evidence="2 3">
    <name type="scientific">Plectus sambesii</name>
    <dbReference type="NCBI Taxonomy" id="2011161"/>
    <lineage>
        <taxon>Eukaryota</taxon>
        <taxon>Metazoa</taxon>
        <taxon>Ecdysozoa</taxon>
        <taxon>Nematoda</taxon>
        <taxon>Chromadorea</taxon>
        <taxon>Plectida</taxon>
        <taxon>Plectina</taxon>
        <taxon>Plectoidea</taxon>
        <taxon>Plectidae</taxon>
        <taxon>Plectus</taxon>
    </lineage>
</organism>
<accession>A0A914VTL6</accession>
<feature type="compositionally biased region" description="Basic and acidic residues" evidence="1">
    <location>
        <begin position="114"/>
        <end position="126"/>
    </location>
</feature>
<evidence type="ECO:0000313" key="3">
    <source>
        <dbReference type="WBParaSite" id="PSAMB.scaffold2528size22716.g18199.t1"/>
    </source>
</evidence>
<protein>
    <submittedName>
        <fullName evidence="3">Uncharacterized protein</fullName>
    </submittedName>
</protein>
<proteinExistence type="predicted"/>
<evidence type="ECO:0000256" key="1">
    <source>
        <dbReference type="SAM" id="MobiDB-lite"/>
    </source>
</evidence>
<evidence type="ECO:0000313" key="2">
    <source>
        <dbReference type="Proteomes" id="UP000887566"/>
    </source>
</evidence>
<feature type="region of interest" description="Disordered" evidence="1">
    <location>
        <begin position="77"/>
        <end position="126"/>
    </location>
</feature>
<dbReference type="AlphaFoldDB" id="A0A914VTL6"/>
<reference evidence="3" key="1">
    <citation type="submission" date="2022-11" db="UniProtKB">
        <authorList>
            <consortium name="WormBaseParasite"/>
        </authorList>
    </citation>
    <scope>IDENTIFICATION</scope>
</reference>
<dbReference type="Proteomes" id="UP000887566">
    <property type="component" value="Unplaced"/>
</dbReference>
<sequence>MRTERKFRPAVGQRLRMWGGACRRRRGRRSNSASGSVLFTLARPTPLSGVNRYARAVSGRYLPDWRDSEKTVFTLHKNAPLATQSSDDDDDEISSGPNGWPSVARNVSDSCQSDDPHTSLQREGEKVRSAAIAASSSQNCPANHLIIVQTQTGRSL</sequence>
<keyword evidence="2" id="KW-1185">Reference proteome</keyword>
<name>A0A914VTL6_9BILA</name>